<protein>
    <recommendedName>
        <fullName evidence="3">F-box domain-containing protein</fullName>
    </recommendedName>
</protein>
<dbReference type="InterPro" id="IPR032675">
    <property type="entry name" value="LRR_dom_sf"/>
</dbReference>
<dbReference type="GeneID" id="28999527"/>
<dbReference type="RefSeq" id="XP_018288677.1">
    <property type="nucleotide sequence ID" value="XM_018438621.1"/>
</dbReference>
<dbReference type="VEuPathDB" id="FungiDB:PHYBLDRAFT_182449"/>
<proteinExistence type="predicted"/>
<keyword evidence="2" id="KW-1185">Reference proteome</keyword>
<gene>
    <name evidence="1" type="ORF">PHYBLDRAFT_182449</name>
</gene>
<dbReference type="SUPFAM" id="SSF52047">
    <property type="entry name" value="RNI-like"/>
    <property type="match status" value="1"/>
</dbReference>
<dbReference type="Gene3D" id="3.80.10.10">
    <property type="entry name" value="Ribonuclease Inhibitor"/>
    <property type="match status" value="2"/>
</dbReference>
<dbReference type="EMBL" id="KV440988">
    <property type="protein sequence ID" value="OAD70637.1"/>
    <property type="molecule type" value="Genomic_DNA"/>
</dbReference>
<accession>A0A167LK93</accession>
<evidence type="ECO:0008006" key="3">
    <source>
        <dbReference type="Google" id="ProtNLM"/>
    </source>
</evidence>
<dbReference type="InParanoid" id="A0A167LK93"/>
<evidence type="ECO:0000313" key="2">
    <source>
        <dbReference type="Proteomes" id="UP000077315"/>
    </source>
</evidence>
<dbReference type="AlphaFoldDB" id="A0A167LK93"/>
<name>A0A167LK93_PHYB8</name>
<dbReference type="OrthoDB" id="10341135at2759"/>
<evidence type="ECO:0000313" key="1">
    <source>
        <dbReference type="EMBL" id="OAD70637.1"/>
    </source>
</evidence>
<organism evidence="1 2">
    <name type="scientific">Phycomyces blakesleeanus (strain ATCC 8743b / DSM 1359 / FGSC 10004 / NBRC 33097 / NRRL 1555)</name>
    <dbReference type="NCBI Taxonomy" id="763407"/>
    <lineage>
        <taxon>Eukaryota</taxon>
        <taxon>Fungi</taxon>
        <taxon>Fungi incertae sedis</taxon>
        <taxon>Mucoromycota</taxon>
        <taxon>Mucoromycotina</taxon>
        <taxon>Mucoromycetes</taxon>
        <taxon>Mucorales</taxon>
        <taxon>Phycomycetaceae</taxon>
        <taxon>Phycomyces</taxon>
    </lineage>
</organism>
<sequence length="647" mass="74872">MPSRIFAHVANLLPKKHKSRQTPSNTMRDLHQLFAPDGIVIDRQPKLDNICLISVYSSDDQEQSNWNIRKLILDGMIEVNDEQLSILQRHFQNIQHLTIRRVTLNSLNFGDTTDWSLWKSLTELKIGLDIITVPNPEEEFLAILSCLPRLTHLEVTRPRAIGSPTFTFQAIETLHQRLPELEYLSLSIDLVNLSPDDLLNIANVKPATSLVLFQPNKIYSDHRWLYYFVKKYPNLHTIGTMLFEGTRRSDTFYNPDEYQDIITSIFKDPLSGFPCLTRVRALIERHAEPAQIAFWDLFCSLNVPLTHLHCCFDIVETHTNTFENRIKRCMYAFSKTIAKLYIHARFSPYDPWVLTKEFTEYPCLSELIIGVHRAIIELDTLLDHCPVLKKLNMSSESLILSPSTPASPVKHNLQILDVVNMEISANVLDYVSLRCQGLKHMRLNGSRITGPVDPKTGNLYIDMSYTDFDIIQLTSICFNTSEYGNDPRTNINILKFVSNTTHQKAEEPTKHQTKPKLLLRHRIFREANTDNVSLNENDSGSNLSSKWYYMFYGYISQSKYSTQAWILTKEEVEHAQKYFSNFEYERSLAEKTEDYYTGNQESTKDNWKLDLDRGYVTWKCGNVTEFSLNQPSNDDGLSMKNIFDDLH</sequence>
<reference evidence="2" key="1">
    <citation type="submission" date="2015-06" db="EMBL/GenBank/DDBJ databases">
        <title>Expansion of signal transduction pathways in fungi by whole-genome duplication.</title>
        <authorList>
            <consortium name="DOE Joint Genome Institute"/>
            <person name="Corrochano L.M."/>
            <person name="Kuo A."/>
            <person name="Marcet-Houben M."/>
            <person name="Polaino S."/>
            <person name="Salamov A."/>
            <person name="Villalobos J.M."/>
            <person name="Alvarez M.I."/>
            <person name="Avalos J."/>
            <person name="Benito E.P."/>
            <person name="Benoit I."/>
            <person name="Burger G."/>
            <person name="Camino L.P."/>
            <person name="Canovas D."/>
            <person name="Cerda-Olmedo E."/>
            <person name="Cheng J.-F."/>
            <person name="Dominguez A."/>
            <person name="Elias M."/>
            <person name="Eslava A.P."/>
            <person name="Glaser F."/>
            <person name="Grimwood J."/>
            <person name="Gutierrez G."/>
            <person name="Heitman J."/>
            <person name="Henrissat B."/>
            <person name="Iturriaga E.A."/>
            <person name="Lang B.F."/>
            <person name="Lavin J.L."/>
            <person name="Lee S."/>
            <person name="Li W."/>
            <person name="Lindquist E."/>
            <person name="Lopez-Garcia S."/>
            <person name="Luque E.M."/>
            <person name="Marcos A.T."/>
            <person name="Martin J."/>
            <person name="McCluskey K."/>
            <person name="Medina H.R."/>
            <person name="Miralles-Duran A."/>
            <person name="Miyazaki A."/>
            <person name="Munoz-Torres E."/>
            <person name="Oguiza J.A."/>
            <person name="Ohm R."/>
            <person name="Olmedo M."/>
            <person name="Orejas M."/>
            <person name="Ortiz-Castellanos L."/>
            <person name="Pisabarro A.G."/>
            <person name="Rodriguez-Romero J."/>
            <person name="Ruiz-Herrera J."/>
            <person name="Ruiz-Vazquez R."/>
            <person name="Sanz C."/>
            <person name="Schackwitz W."/>
            <person name="Schmutz J."/>
            <person name="Shahriari M."/>
            <person name="Shelest E."/>
            <person name="Silva-Franco F."/>
            <person name="Soanes D."/>
            <person name="Syed K."/>
            <person name="Tagua V.G."/>
            <person name="Talbot N.J."/>
            <person name="Thon M."/>
            <person name="De vries R.P."/>
            <person name="Wiebenga A."/>
            <person name="Yadav J.S."/>
            <person name="Braun E.L."/>
            <person name="Baker S."/>
            <person name="Garre V."/>
            <person name="Horwitz B."/>
            <person name="Torres-Martinez S."/>
            <person name="Idnurm A."/>
            <person name="Herrera-Estrella A."/>
            <person name="Gabaldon T."/>
            <person name="Grigoriev I.V."/>
        </authorList>
    </citation>
    <scope>NUCLEOTIDE SEQUENCE [LARGE SCALE GENOMIC DNA]</scope>
    <source>
        <strain evidence="2">NRRL 1555(-)</strain>
    </source>
</reference>
<dbReference type="Proteomes" id="UP000077315">
    <property type="component" value="Unassembled WGS sequence"/>
</dbReference>